<protein>
    <submittedName>
        <fullName evidence="2">DUF551 domain-containing protein</fullName>
    </submittedName>
</protein>
<organism evidence="2 3">
    <name type="scientific">Dorea formicigenerans</name>
    <dbReference type="NCBI Taxonomy" id="39486"/>
    <lineage>
        <taxon>Bacteria</taxon>
        <taxon>Bacillati</taxon>
        <taxon>Bacillota</taxon>
        <taxon>Clostridia</taxon>
        <taxon>Lachnospirales</taxon>
        <taxon>Lachnospiraceae</taxon>
        <taxon>Dorea</taxon>
    </lineage>
</organism>
<evidence type="ECO:0000313" key="2">
    <source>
        <dbReference type="EMBL" id="RGK48023.1"/>
    </source>
</evidence>
<reference evidence="2 3" key="1">
    <citation type="submission" date="2018-08" db="EMBL/GenBank/DDBJ databases">
        <title>A genome reference for cultivated species of the human gut microbiota.</title>
        <authorList>
            <person name="Zou Y."/>
            <person name="Xue W."/>
            <person name="Luo G."/>
        </authorList>
    </citation>
    <scope>NUCLEOTIDE SEQUENCE [LARGE SCALE GENOMIC DNA]</scope>
    <source>
        <strain evidence="2 3">TF11-11</strain>
    </source>
</reference>
<comment type="caution">
    <text evidence="2">The sequence shown here is derived from an EMBL/GenBank/DDBJ whole genome shotgun (WGS) entry which is preliminary data.</text>
</comment>
<proteinExistence type="predicted"/>
<feature type="domain" description="DUF551" evidence="1">
    <location>
        <begin position="41"/>
        <end position="104"/>
    </location>
</feature>
<dbReference type="Pfam" id="PF04448">
    <property type="entry name" value="DUF551"/>
    <property type="match status" value="1"/>
</dbReference>
<dbReference type="InterPro" id="IPR007539">
    <property type="entry name" value="DUF551"/>
</dbReference>
<dbReference type="Proteomes" id="UP000261208">
    <property type="component" value="Unassembled WGS sequence"/>
</dbReference>
<dbReference type="EMBL" id="QSQQ01000008">
    <property type="protein sequence ID" value="RGK48023.1"/>
    <property type="molecule type" value="Genomic_DNA"/>
</dbReference>
<sequence length="109" mass="12717">MRYTEYHAGKAVIKDKNKLSEAMEKLARLEDAEDTNVLSRWIPISERLPEEEEYILLSFANYTGLDIGRYEKDGENDNFYPGDEEETYASYGLIVNAWMPLPEPYREAE</sequence>
<evidence type="ECO:0000259" key="1">
    <source>
        <dbReference type="Pfam" id="PF04448"/>
    </source>
</evidence>
<gene>
    <name evidence="2" type="ORF">DXD10_07715</name>
</gene>
<dbReference type="RefSeq" id="WP_117649706.1">
    <property type="nucleotide sequence ID" value="NZ_QSQQ01000008.1"/>
</dbReference>
<name>A0A3E4MEA5_9FIRM</name>
<dbReference type="AlphaFoldDB" id="A0A3E4MEA5"/>
<evidence type="ECO:0000313" key="3">
    <source>
        <dbReference type="Proteomes" id="UP000261208"/>
    </source>
</evidence>
<accession>A0A3E4MEA5</accession>